<evidence type="ECO:0008006" key="3">
    <source>
        <dbReference type="Google" id="ProtNLM"/>
    </source>
</evidence>
<gene>
    <name evidence="1" type="ORF">BJX66DRAFT_308238</name>
</gene>
<evidence type="ECO:0000313" key="1">
    <source>
        <dbReference type="EMBL" id="KAL2788779.1"/>
    </source>
</evidence>
<dbReference type="EMBL" id="JBFTWV010000074">
    <property type="protein sequence ID" value="KAL2788779.1"/>
    <property type="molecule type" value="Genomic_DNA"/>
</dbReference>
<evidence type="ECO:0000313" key="2">
    <source>
        <dbReference type="Proteomes" id="UP001610563"/>
    </source>
</evidence>
<comment type="caution">
    <text evidence="1">The sequence shown here is derived from an EMBL/GenBank/DDBJ whole genome shotgun (WGS) entry which is preliminary data.</text>
</comment>
<reference evidence="1 2" key="1">
    <citation type="submission" date="2024-07" db="EMBL/GenBank/DDBJ databases">
        <title>Section-level genome sequencing and comparative genomics of Aspergillus sections Usti and Cavernicolus.</title>
        <authorList>
            <consortium name="Lawrence Berkeley National Laboratory"/>
            <person name="Nybo J.L."/>
            <person name="Vesth T.C."/>
            <person name="Theobald S."/>
            <person name="Frisvad J.C."/>
            <person name="Larsen T.O."/>
            <person name="Kjaerboelling I."/>
            <person name="Rothschild-Mancinelli K."/>
            <person name="Lyhne E.K."/>
            <person name="Kogle M.E."/>
            <person name="Barry K."/>
            <person name="Clum A."/>
            <person name="Na H."/>
            <person name="Ledsgaard L."/>
            <person name="Lin J."/>
            <person name="Lipzen A."/>
            <person name="Kuo A."/>
            <person name="Riley R."/>
            <person name="Mondo S."/>
            <person name="Labutti K."/>
            <person name="Haridas S."/>
            <person name="Pangalinan J."/>
            <person name="Salamov A.A."/>
            <person name="Simmons B.A."/>
            <person name="Magnuson J.K."/>
            <person name="Chen J."/>
            <person name="Drula E."/>
            <person name="Henrissat B."/>
            <person name="Wiebenga A."/>
            <person name="Lubbers R.J."/>
            <person name="Gomes A.C."/>
            <person name="Makela M.R."/>
            <person name="Stajich J."/>
            <person name="Grigoriev I.V."/>
            <person name="Mortensen U.H."/>
            <person name="De Vries R.P."/>
            <person name="Baker S.E."/>
            <person name="Andersen M.R."/>
        </authorList>
    </citation>
    <scope>NUCLEOTIDE SEQUENCE [LARGE SCALE GENOMIC DNA]</scope>
    <source>
        <strain evidence="1 2">CBS 209.92</strain>
    </source>
</reference>
<dbReference type="Proteomes" id="UP001610563">
    <property type="component" value="Unassembled WGS sequence"/>
</dbReference>
<organism evidence="1 2">
    <name type="scientific">Aspergillus keveii</name>
    <dbReference type="NCBI Taxonomy" id="714993"/>
    <lineage>
        <taxon>Eukaryota</taxon>
        <taxon>Fungi</taxon>
        <taxon>Dikarya</taxon>
        <taxon>Ascomycota</taxon>
        <taxon>Pezizomycotina</taxon>
        <taxon>Eurotiomycetes</taxon>
        <taxon>Eurotiomycetidae</taxon>
        <taxon>Eurotiales</taxon>
        <taxon>Aspergillaceae</taxon>
        <taxon>Aspergillus</taxon>
        <taxon>Aspergillus subgen. Nidulantes</taxon>
    </lineage>
</organism>
<sequence>MLFIKKFLHCCIFCYYSADPANSVICRFLGRKDRLLGRKGCGLVKGRGGTVLLCNRRVGTCRDRRGLRSGIWVDLDLLLRRTFAARCLWGKG</sequence>
<keyword evidence="2" id="KW-1185">Reference proteome</keyword>
<accession>A0ABR4FZU1</accession>
<name>A0ABR4FZU1_9EURO</name>
<proteinExistence type="predicted"/>
<protein>
    <recommendedName>
        <fullName evidence="3">Secreted protein</fullName>
    </recommendedName>
</protein>